<evidence type="ECO:0000313" key="1">
    <source>
        <dbReference type="EMBL" id="ETP07200.1"/>
    </source>
</evidence>
<sequence length="45" mass="5404">MPPLPSYSRKRLGANWRRYIRSDQEYGSRSCFQCPQIHFLFTRPG</sequence>
<gene>
    <name evidence="1" type="ORF">F441_16484</name>
</gene>
<proteinExistence type="predicted"/>
<comment type="caution">
    <text evidence="1">The sequence shown here is derived from an EMBL/GenBank/DDBJ whole genome shotgun (WGS) entry which is preliminary data.</text>
</comment>
<dbReference type="Proteomes" id="UP000018958">
    <property type="component" value="Unassembled WGS sequence"/>
</dbReference>
<name>W2W9I0_PHYNI</name>
<reference evidence="1 2" key="1">
    <citation type="submission" date="2013-11" db="EMBL/GenBank/DDBJ databases">
        <title>The Genome Sequence of Phytophthora parasitica CJ01A1.</title>
        <authorList>
            <consortium name="The Broad Institute Genomics Platform"/>
            <person name="Russ C."/>
            <person name="Tyler B."/>
            <person name="Panabieres F."/>
            <person name="Shan W."/>
            <person name="Tripathy S."/>
            <person name="Grunwald N."/>
            <person name="Machado M."/>
            <person name="Johnson C.S."/>
            <person name="Walker B."/>
            <person name="Young S.K."/>
            <person name="Zeng Q."/>
            <person name="Gargeya S."/>
            <person name="Fitzgerald M."/>
            <person name="Haas B."/>
            <person name="Abouelleil A."/>
            <person name="Allen A.W."/>
            <person name="Alvarado L."/>
            <person name="Arachchi H.M."/>
            <person name="Berlin A.M."/>
            <person name="Chapman S.B."/>
            <person name="Gainer-Dewar J."/>
            <person name="Goldberg J."/>
            <person name="Griggs A."/>
            <person name="Gujja S."/>
            <person name="Hansen M."/>
            <person name="Howarth C."/>
            <person name="Imamovic A."/>
            <person name="Ireland A."/>
            <person name="Larimer J."/>
            <person name="McCowan C."/>
            <person name="Murphy C."/>
            <person name="Pearson M."/>
            <person name="Poon T.W."/>
            <person name="Priest M."/>
            <person name="Roberts A."/>
            <person name="Saif S."/>
            <person name="Shea T."/>
            <person name="Sisk P."/>
            <person name="Sykes S."/>
            <person name="Wortman J."/>
            <person name="Nusbaum C."/>
            <person name="Birren B."/>
        </authorList>
    </citation>
    <scope>NUCLEOTIDE SEQUENCE [LARGE SCALE GENOMIC DNA]</scope>
    <source>
        <strain evidence="1 2">CJ01A1</strain>
    </source>
</reference>
<organism evidence="1 2">
    <name type="scientific">Phytophthora nicotianae CJ01A1</name>
    <dbReference type="NCBI Taxonomy" id="1317063"/>
    <lineage>
        <taxon>Eukaryota</taxon>
        <taxon>Sar</taxon>
        <taxon>Stramenopiles</taxon>
        <taxon>Oomycota</taxon>
        <taxon>Peronosporomycetes</taxon>
        <taxon>Peronosporales</taxon>
        <taxon>Peronosporaceae</taxon>
        <taxon>Phytophthora</taxon>
    </lineage>
</organism>
<accession>W2W9I0</accession>
<dbReference type="EMBL" id="ANIX01003303">
    <property type="protein sequence ID" value="ETP07200.1"/>
    <property type="molecule type" value="Genomic_DNA"/>
</dbReference>
<dbReference type="AlphaFoldDB" id="W2W9I0"/>
<evidence type="ECO:0000313" key="2">
    <source>
        <dbReference type="Proteomes" id="UP000018958"/>
    </source>
</evidence>
<protein>
    <submittedName>
        <fullName evidence="1">Uncharacterized protein</fullName>
    </submittedName>
</protein>